<gene>
    <name evidence="1" type="ORF">SAMN05216387_10181</name>
</gene>
<proteinExistence type="predicted"/>
<dbReference type="Proteomes" id="UP000198620">
    <property type="component" value="Unassembled WGS sequence"/>
</dbReference>
<name>A0A1H7FTK5_9PROT</name>
<protein>
    <submittedName>
        <fullName evidence="1">Uncharacterized protein</fullName>
    </submittedName>
</protein>
<dbReference type="STRING" id="1233.SAMN05216387_10181"/>
<keyword evidence="2" id="KW-1185">Reference proteome</keyword>
<organism evidence="1 2">
    <name type="scientific">Nitrosovibrio tenuis</name>
    <dbReference type="NCBI Taxonomy" id="1233"/>
    <lineage>
        <taxon>Bacteria</taxon>
        <taxon>Pseudomonadati</taxon>
        <taxon>Pseudomonadota</taxon>
        <taxon>Betaproteobacteria</taxon>
        <taxon>Nitrosomonadales</taxon>
        <taxon>Nitrosomonadaceae</taxon>
        <taxon>Nitrosovibrio</taxon>
    </lineage>
</organism>
<accession>A0A1H7FTK5</accession>
<dbReference type="AlphaFoldDB" id="A0A1H7FTK5"/>
<evidence type="ECO:0000313" key="1">
    <source>
        <dbReference type="EMBL" id="SEK29289.1"/>
    </source>
</evidence>
<sequence length="313" mass="35448">MNFNDPVTPATVLGELICYAQAQPEHSQSFSFSHLKLDSDLCPGFHDKAARILASFDKYRSITYDVQRPRKGGADMVMRYSSTANSAGNERYIAMGVISFDDFEKNGDLVPKIKGKIYEAKKDFGAQLDWYYLLLCTDDRKHGDKVRAIRAELRADTIVVVVEPPDAQSFYAMEETMIDAVSDKLLNSDDYVRRQAREQIAGIGKRKLILLLSCLVHAIEEMKNFSIADEFVIHNDHLHDFEATHPGNYVPLLEDVSAMEGHFFFRDADVEGLRIYQDSVSAIVALYYDAKVRYGHEGDDAVQYLFTFLKLSA</sequence>
<reference evidence="1 2" key="1">
    <citation type="submission" date="2016-10" db="EMBL/GenBank/DDBJ databases">
        <authorList>
            <person name="de Groot N.N."/>
        </authorList>
    </citation>
    <scope>NUCLEOTIDE SEQUENCE [LARGE SCALE GENOMIC DNA]</scope>
    <source>
        <strain evidence="1 2">Nv1</strain>
    </source>
</reference>
<dbReference type="EMBL" id="FOBH01000001">
    <property type="protein sequence ID" value="SEK29289.1"/>
    <property type="molecule type" value="Genomic_DNA"/>
</dbReference>
<evidence type="ECO:0000313" key="2">
    <source>
        <dbReference type="Proteomes" id="UP000198620"/>
    </source>
</evidence>
<dbReference type="RefSeq" id="WP_090825710.1">
    <property type="nucleotide sequence ID" value="NZ_FOBH01000001.1"/>
</dbReference>
<dbReference type="OrthoDB" id="8556100at2"/>